<dbReference type="GO" id="GO:0032259">
    <property type="term" value="P:methylation"/>
    <property type="evidence" value="ECO:0007669"/>
    <property type="project" value="UniProtKB-KW"/>
</dbReference>
<keyword evidence="4" id="KW-1185">Reference proteome</keyword>
<dbReference type="EMBL" id="AASE01000012">
    <property type="protein sequence ID" value="EAT58830.1"/>
    <property type="molecule type" value="Genomic_DNA"/>
</dbReference>
<gene>
    <name evidence="3" type="ORF">CferDRAFT_0804</name>
</gene>
<dbReference type="PANTHER" id="PTHR43861">
    <property type="entry name" value="TRANS-ACONITATE 2-METHYLTRANSFERASE-RELATED"/>
    <property type="match status" value="1"/>
</dbReference>
<dbReference type="AlphaFoldDB" id="Q0YR79"/>
<dbReference type="SUPFAM" id="SSF53335">
    <property type="entry name" value="S-adenosyl-L-methionine-dependent methyltransferases"/>
    <property type="match status" value="1"/>
</dbReference>
<dbReference type="InterPro" id="IPR041698">
    <property type="entry name" value="Methyltransf_25"/>
</dbReference>
<evidence type="ECO:0000313" key="4">
    <source>
        <dbReference type="Proteomes" id="UP000004162"/>
    </source>
</evidence>
<comment type="caution">
    <text evidence="3">The sequence shown here is derived from an EMBL/GenBank/DDBJ whole genome shotgun (WGS) entry which is preliminary data.</text>
</comment>
<keyword evidence="1 3" id="KW-0808">Transferase</keyword>
<feature type="domain" description="Methyltransferase" evidence="2">
    <location>
        <begin position="105"/>
        <end position="203"/>
    </location>
</feature>
<dbReference type="Pfam" id="PF13649">
    <property type="entry name" value="Methyltransf_25"/>
    <property type="match status" value="1"/>
</dbReference>
<dbReference type="Gene3D" id="3.40.50.150">
    <property type="entry name" value="Vaccinia Virus protein VP39"/>
    <property type="match status" value="1"/>
</dbReference>
<protein>
    <submittedName>
        <fullName evidence="3">Generic methyltransferase</fullName>
    </submittedName>
</protein>
<sequence>MPFTGNCRYLRAPLIIVVSGYPFKPLRGEILVAQSRRSRGWERISEQIHRGAPTSNISMKIDPIYIFRKTWATYQKVISHNLMFHREMLTAVKKLLESHPGPLNVLDLGCGDATHIGKMLNPGQVAEYCGCDLSPYALDVARKNLEPFGARVNLLCRDMVAVLREAPANHFDVVYSGYALHHLSLEEKQTFFTESRRTLRQNGQVILVDVMREEEQPRPAYLDSYNGAVAARWEALTTHERDQVQEHIRNCDFPETPTDLRMLAGKAGLTICRRLEKQTWHEAWCYSA</sequence>
<evidence type="ECO:0000313" key="3">
    <source>
        <dbReference type="EMBL" id="EAT58830.1"/>
    </source>
</evidence>
<dbReference type="CDD" id="cd02440">
    <property type="entry name" value="AdoMet_MTases"/>
    <property type="match status" value="1"/>
</dbReference>
<reference evidence="3 4" key="1">
    <citation type="submission" date="2006-07" db="EMBL/GenBank/DDBJ databases">
        <title>Annotation of the draft genome assembly of Chlorobium ferroxidans DSM 13031.</title>
        <authorList>
            <consortium name="US DOE Joint Genome Institute (JGI-ORNL)"/>
            <person name="Larimer F."/>
            <person name="Land M."/>
            <person name="Hauser L."/>
        </authorList>
    </citation>
    <scope>NUCLEOTIDE SEQUENCE [LARGE SCALE GENOMIC DNA]</scope>
    <source>
        <strain evidence="3 4">DSM 13031</strain>
    </source>
</reference>
<dbReference type="InterPro" id="IPR029063">
    <property type="entry name" value="SAM-dependent_MTases_sf"/>
</dbReference>
<proteinExistence type="predicted"/>
<evidence type="ECO:0000259" key="2">
    <source>
        <dbReference type="Pfam" id="PF13649"/>
    </source>
</evidence>
<reference evidence="3 4" key="2">
    <citation type="submission" date="2006-07" db="EMBL/GenBank/DDBJ databases">
        <title>Sequencing of the draft genome and assembly of Chlorobium ferroxidans DSM 13031.</title>
        <authorList>
            <consortium name="US DOE Joint Genome Institute (JGI-PGF)"/>
            <person name="Copeland A."/>
            <person name="Lucas S."/>
            <person name="Lapidus A."/>
            <person name="Barry K."/>
            <person name="Glavina del Rio T."/>
            <person name="Dalin E."/>
            <person name="Tice H."/>
            <person name="Bruce D."/>
            <person name="Pitluck S."/>
            <person name="Richardson P."/>
        </authorList>
    </citation>
    <scope>NUCLEOTIDE SEQUENCE [LARGE SCALE GENOMIC DNA]</scope>
    <source>
        <strain evidence="3 4">DSM 13031</strain>
    </source>
</reference>
<organism evidence="3 4">
    <name type="scientific">Chlorobium ferrooxidans DSM 13031</name>
    <dbReference type="NCBI Taxonomy" id="377431"/>
    <lineage>
        <taxon>Bacteria</taxon>
        <taxon>Pseudomonadati</taxon>
        <taxon>Chlorobiota</taxon>
        <taxon>Chlorobiia</taxon>
        <taxon>Chlorobiales</taxon>
        <taxon>Chlorobiaceae</taxon>
        <taxon>Chlorobium/Pelodictyon group</taxon>
        <taxon>Chlorobium</taxon>
    </lineage>
</organism>
<name>Q0YR79_9CHLB</name>
<evidence type="ECO:0000256" key="1">
    <source>
        <dbReference type="ARBA" id="ARBA00022679"/>
    </source>
</evidence>
<dbReference type="Proteomes" id="UP000004162">
    <property type="component" value="Unassembled WGS sequence"/>
</dbReference>
<keyword evidence="3" id="KW-0489">Methyltransferase</keyword>
<dbReference type="GO" id="GO:0008168">
    <property type="term" value="F:methyltransferase activity"/>
    <property type="evidence" value="ECO:0007669"/>
    <property type="project" value="UniProtKB-KW"/>
</dbReference>
<accession>Q0YR79</accession>